<name>A0A2I0W007_9ASPA</name>
<sequence>MDKVALWEKVETIEDGVFVKKNSVKFIITDNFLIKSVSVLHYYDILKEFGVEDLFLIEERTLKFGRKELLDLLKKFVEGNGVLTKICFPDLCIRRSTALYNDEIEMKIFESKYNTPLETWKLHIKLIINRINNNVVCAELGEDFVDQLFSFLTFPLGLVLKLIGSSKSLGCVTNLYNSIQELKINCFKSEKEKKMLISPQLAPFFGHNKQMLNINIEIPELGIPRNGCRKCYWDDKKVPCNTMCEHGVLQSYSKESDPKLAKSDKDLNGGFVRRPQIFLVTDDLHVTPTSLLSFKQILTSQGLHVDHLEKKEITIGRAQVRFIHDNA</sequence>
<dbReference type="InterPro" id="IPR007750">
    <property type="entry name" value="DUF674"/>
</dbReference>
<gene>
    <name evidence="1" type="ORF">MA16_Dca002247</name>
</gene>
<proteinExistence type="predicted"/>
<organism evidence="1 2">
    <name type="scientific">Dendrobium catenatum</name>
    <dbReference type="NCBI Taxonomy" id="906689"/>
    <lineage>
        <taxon>Eukaryota</taxon>
        <taxon>Viridiplantae</taxon>
        <taxon>Streptophyta</taxon>
        <taxon>Embryophyta</taxon>
        <taxon>Tracheophyta</taxon>
        <taxon>Spermatophyta</taxon>
        <taxon>Magnoliopsida</taxon>
        <taxon>Liliopsida</taxon>
        <taxon>Asparagales</taxon>
        <taxon>Orchidaceae</taxon>
        <taxon>Epidendroideae</taxon>
        <taxon>Malaxideae</taxon>
        <taxon>Dendrobiinae</taxon>
        <taxon>Dendrobium</taxon>
    </lineage>
</organism>
<dbReference type="AlphaFoldDB" id="A0A2I0W007"/>
<reference evidence="1 2" key="2">
    <citation type="journal article" date="2017" name="Nature">
        <title>The Apostasia genome and the evolution of orchids.</title>
        <authorList>
            <person name="Zhang G.Q."/>
            <person name="Liu K.W."/>
            <person name="Li Z."/>
            <person name="Lohaus R."/>
            <person name="Hsiao Y.Y."/>
            <person name="Niu S.C."/>
            <person name="Wang J.Y."/>
            <person name="Lin Y.C."/>
            <person name="Xu Q."/>
            <person name="Chen L.J."/>
            <person name="Yoshida K."/>
            <person name="Fujiwara S."/>
            <person name="Wang Z.W."/>
            <person name="Zhang Y.Q."/>
            <person name="Mitsuda N."/>
            <person name="Wang M."/>
            <person name="Liu G.H."/>
            <person name="Pecoraro L."/>
            <person name="Huang H.X."/>
            <person name="Xiao X.J."/>
            <person name="Lin M."/>
            <person name="Wu X.Y."/>
            <person name="Wu W.L."/>
            <person name="Chen Y.Y."/>
            <person name="Chang S.B."/>
            <person name="Sakamoto S."/>
            <person name="Ohme-Takagi M."/>
            <person name="Yagi M."/>
            <person name="Zeng S.J."/>
            <person name="Shen C.Y."/>
            <person name="Yeh C.M."/>
            <person name="Luo Y.B."/>
            <person name="Tsai W.C."/>
            <person name="Van de Peer Y."/>
            <person name="Liu Z.J."/>
        </authorList>
    </citation>
    <scope>NUCLEOTIDE SEQUENCE [LARGE SCALE GENOMIC DNA]</scope>
    <source>
        <tissue evidence="1">The whole plant</tissue>
    </source>
</reference>
<accession>A0A2I0W007</accession>
<dbReference type="EMBL" id="KZ503041">
    <property type="protein sequence ID" value="PKU68979.1"/>
    <property type="molecule type" value="Genomic_DNA"/>
</dbReference>
<dbReference type="Pfam" id="PF05056">
    <property type="entry name" value="DUF674"/>
    <property type="match status" value="1"/>
</dbReference>
<dbReference type="PANTHER" id="PTHR33103">
    <property type="entry name" value="OS01G0153900 PROTEIN"/>
    <property type="match status" value="1"/>
</dbReference>
<dbReference type="Proteomes" id="UP000233837">
    <property type="component" value="Unassembled WGS sequence"/>
</dbReference>
<evidence type="ECO:0000313" key="2">
    <source>
        <dbReference type="Proteomes" id="UP000233837"/>
    </source>
</evidence>
<evidence type="ECO:0008006" key="3">
    <source>
        <dbReference type="Google" id="ProtNLM"/>
    </source>
</evidence>
<protein>
    <recommendedName>
        <fullName evidence="3">DUF674 domain-containing protein</fullName>
    </recommendedName>
</protein>
<evidence type="ECO:0000313" key="1">
    <source>
        <dbReference type="EMBL" id="PKU68979.1"/>
    </source>
</evidence>
<dbReference type="PANTHER" id="PTHR33103:SF27">
    <property type="entry name" value="OS04G0594700 PROTEIN"/>
    <property type="match status" value="1"/>
</dbReference>
<keyword evidence="2" id="KW-1185">Reference proteome</keyword>
<reference evidence="1 2" key="1">
    <citation type="journal article" date="2016" name="Sci. Rep.">
        <title>The Dendrobium catenatum Lindl. genome sequence provides insights into polysaccharide synthase, floral development and adaptive evolution.</title>
        <authorList>
            <person name="Zhang G.Q."/>
            <person name="Xu Q."/>
            <person name="Bian C."/>
            <person name="Tsai W.C."/>
            <person name="Yeh C.M."/>
            <person name="Liu K.W."/>
            <person name="Yoshida K."/>
            <person name="Zhang L.S."/>
            <person name="Chang S.B."/>
            <person name="Chen F."/>
            <person name="Shi Y."/>
            <person name="Su Y.Y."/>
            <person name="Zhang Y.Q."/>
            <person name="Chen L.J."/>
            <person name="Yin Y."/>
            <person name="Lin M."/>
            <person name="Huang H."/>
            <person name="Deng H."/>
            <person name="Wang Z.W."/>
            <person name="Zhu S.L."/>
            <person name="Zhao X."/>
            <person name="Deng C."/>
            <person name="Niu S.C."/>
            <person name="Huang J."/>
            <person name="Wang M."/>
            <person name="Liu G.H."/>
            <person name="Yang H.J."/>
            <person name="Xiao X.J."/>
            <person name="Hsiao Y.Y."/>
            <person name="Wu W.L."/>
            <person name="Chen Y.Y."/>
            <person name="Mitsuda N."/>
            <person name="Ohme-Takagi M."/>
            <person name="Luo Y.B."/>
            <person name="Van de Peer Y."/>
            <person name="Liu Z.J."/>
        </authorList>
    </citation>
    <scope>NUCLEOTIDE SEQUENCE [LARGE SCALE GENOMIC DNA]</scope>
    <source>
        <tissue evidence="1">The whole plant</tissue>
    </source>
</reference>